<evidence type="ECO:0000256" key="9">
    <source>
        <dbReference type="PROSITE-ProRule" id="PRU01091"/>
    </source>
</evidence>
<reference evidence="13" key="1">
    <citation type="submission" date="2023-07" db="EMBL/GenBank/DDBJ databases">
        <title>Characterization of two Paracoccaceae strains isolated from Phycosphere and proposal of Xinfangfangia lacusdiani sp. nov.</title>
        <authorList>
            <person name="Deng Y."/>
            <person name="Zhang Y.Q."/>
        </authorList>
    </citation>
    <scope>NUCLEOTIDE SEQUENCE [LARGE SCALE GENOMIC DNA]</scope>
    <source>
        <strain evidence="13">CPCC 101403</strain>
    </source>
</reference>
<keyword evidence="3 8" id="KW-0597">Phosphoprotein</keyword>
<dbReference type="InterPro" id="IPR016032">
    <property type="entry name" value="Sig_transdc_resp-reg_C-effctor"/>
</dbReference>
<feature type="DNA-binding region" description="OmpR/PhoB-type" evidence="9">
    <location>
        <begin position="124"/>
        <end position="218"/>
    </location>
</feature>
<dbReference type="RefSeq" id="WP_311761238.1">
    <property type="nucleotide sequence ID" value="NZ_JAVRQI010000018.1"/>
</dbReference>
<dbReference type="InterPro" id="IPR039420">
    <property type="entry name" value="WalR-like"/>
</dbReference>
<comment type="subcellular location">
    <subcellularLocation>
        <location evidence="1">Cytoplasm</location>
    </subcellularLocation>
</comment>
<dbReference type="PANTHER" id="PTHR48111">
    <property type="entry name" value="REGULATOR OF RPOS"/>
    <property type="match status" value="1"/>
</dbReference>
<dbReference type="Proteomes" id="UP001251085">
    <property type="component" value="Unassembled WGS sequence"/>
</dbReference>
<dbReference type="SMART" id="SM00862">
    <property type="entry name" value="Trans_reg_C"/>
    <property type="match status" value="1"/>
</dbReference>
<evidence type="ECO:0000256" key="4">
    <source>
        <dbReference type="ARBA" id="ARBA00023012"/>
    </source>
</evidence>
<protein>
    <submittedName>
        <fullName evidence="12">Response regulator</fullName>
    </submittedName>
</protein>
<evidence type="ECO:0000313" key="13">
    <source>
        <dbReference type="Proteomes" id="UP001251085"/>
    </source>
</evidence>
<dbReference type="InterPro" id="IPR036388">
    <property type="entry name" value="WH-like_DNA-bd_sf"/>
</dbReference>
<dbReference type="InterPro" id="IPR001867">
    <property type="entry name" value="OmpR/PhoB-type_DNA-bd"/>
</dbReference>
<accession>A0ABU3EJ58</accession>
<dbReference type="Gene3D" id="6.10.250.690">
    <property type="match status" value="1"/>
</dbReference>
<keyword evidence="6 9" id="KW-0238">DNA-binding</keyword>
<dbReference type="CDD" id="cd00383">
    <property type="entry name" value="trans_reg_C"/>
    <property type="match status" value="1"/>
</dbReference>
<keyword evidence="7" id="KW-0804">Transcription</keyword>
<keyword evidence="4" id="KW-0902">Two-component regulatory system</keyword>
<feature type="domain" description="OmpR/PhoB-type" evidence="11">
    <location>
        <begin position="124"/>
        <end position="218"/>
    </location>
</feature>
<organism evidence="12 13">
    <name type="scientific">Paracoccus broussonetiae</name>
    <dbReference type="NCBI Taxonomy" id="3075834"/>
    <lineage>
        <taxon>Bacteria</taxon>
        <taxon>Pseudomonadati</taxon>
        <taxon>Pseudomonadota</taxon>
        <taxon>Alphaproteobacteria</taxon>
        <taxon>Rhodobacterales</taxon>
        <taxon>Paracoccaceae</taxon>
        <taxon>Paracoccus</taxon>
    </lineage>
</organism>
<dbReference type="EMBL" id="JAVRQI010000018">
    <property type="protein sequence ID" value="MDT1064150.1"/>
    <property type="molecule type" value="Genomic_DNA"/>
</dbReference>
<evidence type="ECO:0000256" key="2">
    <source>
        <dbReference type="ARBA" id="ARBA00022490"/>
    </source>
</evidence>
<evidence type="ECO:0000256" key="3">
    <source>
        <dbReference type="ARBA" id="ARBA00022553"/>
    </source>
</evidence>
<name>A0ABU3EJ58_9RHOB</name>
<dbReference type="InterPro" id="IPR011006">
    <property type="entry name" value="CheY-like_superfamily"/>
</dbReference>
<dbReference type="SMART" id="SM00448">
    <property type="entry name" value="REC"/>
    <property type="match status" value="1"/>
</dbReference>
<evidence type="ECO:0000256" key="8">
    <source>
        <dbReference type="PROSITE-ProRule" id="PRU00169"/>
    </source>
</evidence>
<keyword evidence="5" id="KW-0805">Transcription regulation</keyword>
<sequence length="223" mass="24664">MRVLIVEDDDILRDGLGVGLRLAGFSPDAVETCADAAAALRAGDFQVMVLDLMLPDGSGLDLLRRWRADGVSMPVLVLTARDRLEERVAGLDAGADDYLGKPFELEELAARLRALLRRNHGRAESVLQWNGLLLDPARMRGTRGTEEITFSNREFTILHALMERPGAVMAKAALEERLYGWQEDVESNTVEVHVHKLRSKLGPDFITTVRGAGYRLADEKVTT</sequence>
<evidence type="ECO:0000256" key="1">
    <source>
        <dbReference type="ARBA" id="ARBA00004496"/>
    </source>
</evidence>
<evidence type="ECO:0000259" key="10">
    <source>
        <dbReference type="PROSITE" id="PS50110"/>
    </source>
</evidence>
<keyword evidence="2" id="KW-0963">Cytoplasm</keyword>
<dbReference type="PANTHER" id="PTHR48111:SF35">
    <property type="entry name" value="TRANSCRIPTIONAL REGULATORY PROTEIN QSEB"/>
    <property type="match status" value="1"/>
</dbReference>
<feature type="modified residue" description="4-aspartylphosphate" evidence="8">
    <location>
        <position position="51"/>
    </location>
</feature>
<evidence type="ECO:0000256" key="7">
    <source>
        <dbReference type="ARBA" id="ARBA00023163"/>
    </source>
</evidence>
<comment type="caution">
    <text evidence="12">The sequence shown here is derived from an EMBL/GenBank/DDBJ whole genome shotgun (WGS) entry which is preliminary data.</text>
</comment>
<evidence type="ECO:0000256" key="5">
    <source>
        <dbReference type="ARBA" id="ARBA00023015"/>
    </source>
</evidence>
<dbReference type="Pfam" id="PF00072">
    <property type="entry name" value="Response_reg"/>
    <property type="match status" value="1"/>
</dbReference>
<dbReference type="PROSITE" id="PS50110">
    <property type="entry name" value="RESPONSE_REGULATORY"/>
    <property type="match status" value="1"/>
</dbReference>
<feature type="domain" description="Response regulatory" evidence="10">
    <location>
        <begin position="2"/>
        <end position="116"/>
    </location>
</feature>
<dbReference type="SUPFAM" id="SSF52172">
    <property type="entry name" value="CheY-like"/>
    <property type="match status" value="1"/>
</dbReference>
<evidence type="ECO:0000313" key="12">
    <source>
        <dbReference type="EMBL" id="MDT1064150.1"/>
    </source>
</evidence>
<dbReference type="PROSITE" id="PS51755">
    <property type="entry name" value="OMPR_PHOB"/>
    <property type="match status" value="1"/>
</dbReference>
<proteinExistence type="predicted"/>
<dbReference type="SUPFAM" id="SSF46894">
    <property type="entry name" value="C-terminal effector domain of the bipartite response regulators"/>
    <property type="match status" value="1"/>
</dbReference>
<dbReference type="Gene3D" id="1.10.10.10">
    <property type="entry name" value="Winged helix-like DNA-binding domain superfamily/Winged helix DNA-binding domain"/>
    <property type="match status" value="1"/>
</dbReference>
<dbReference type="Gene3D" id="3.40.50.2300">
    <property type="match status" value="1"/>
</dbReference>
<keyword evidence="13" id="KW-1185">Reference proteome</keyword>
<dbReference type="Pfam" id="PF00486">
    <property type="entry name" value="Trans_reg_C"/>
    <property type="match status" value="1"/>
</dbReference>
<evidence type="ECO:0000259" key="11">
    <source>
        <dbReference type="PROSITE" id="PS51755"/>
    </source>
</evidence>
<evidence type="ECO:0000256" key="6">
    <source>
        <dbReference type="ARBA" id="ARBA00023125"/>
    </source>
</evidence>
<dbReference type="InterPro" id="IPR001789">
    <property type="entry name" value="Sig_transdc_resp-reg_receiver"/>
</dbReference>
<gene>
    <name evidence="12" type="ORF">RM190_19970</name>
</gene>